<dbReference type="EMBL" id="JAACJJ010000015">
    <property type="protein sequence ID" value="KAF5325077.1"/>
    <property type="molecule type" value="Genomic_DNA"/>
</dbReference>
<feature type="compositionally biased region" description="Basic and acidic residues" evidence="1">
    <location>
        <begin position="81"/>
        <end position="92"/>
    </location>
</feature>
<dbReference type="OrthoDB" id="2192888at2759"/>
<evidence type="ECO:0000256" key="1">
    <source>
        <dbReference type="SAM" id="MobiDB-lite"/>
    </source>
</evidence>
<sequence>MTETRPRVLQESTGKMIIDDRGQKRAQPSRYPFREDLTSVDGFTRGANGKTKLNEDSKKRRREENATMDTGMSDVEPMTTKAKEKDESEFRHGFKSKKAGGDVNRVA</sequence>
<comment type="caution">
    <text evidence="2">The sequence shown here is derived from an EMBL/GenBank/DDBJ whole genome shotgun (WGS) entry which is preliminary data.</text>
</comment>
<organism evidence="2 3">
    <name type="scientific">Psilocybe cf. subviscida</name>
    <dbReference type="NCBI Taxonomy" id="2480587"/>
    <lineage>
        <taxon>Eukaryota</taxon>
        <taxon>Fungi</taxon>
        <taxon>Dikarya</taxon>
        <taxon>Basidiomycota</taxon>
        <taxon>Agaricomycotina</taxon>
        <taxon>Agaricomycetes</taxon>
        <taxon>Agaricomycetidae</taxon>
        <taxon>Agaricales</taxon>
        <taxon>Agaricineae</taxon>
        <taxon>Strophariaceae</taxon>
        <taxon>Psilocybe</taxon>
    </lineage>
</organism>
<evidence type="ECO:0000313" key="3">
    <source>
        <dbReference type="Proteomes" id="UP000567179"/>
    </source>
</evidence>
<dbReference type="AlphaFoldDB" id="A0A8H5F699"/>
<accession>A0A8H5F699</accession>
<keyword evidence="3" id="KW-1185">Reference proteome</keyword>
<feature type="compositionally biased region" description="Basic and acidic residues" evidence="1">
    <location>
        <begin position="52"/>
        <end position="65"/>
    </location>
</feature>
<proteinExistence type="predicted"/>
<dbReference type="Proteomes" id="UP000567179">
    <property type="component" value="Unassembled WGS sequence"/>
</dbReference>
<feature type="region of interest" description="Disordered" evidence="1">
    <location>
        <begin position="1"/>
        <end position="107"/>
    </location>
</feature>
<gene>
    <name evidence="2" type="ORF">D9619_009640</name>
</gene>
<name>A0A8H5F699_9AGAR</name>
<reference evidence="2 3" key="1">
    <citation type="journal article" date="2020" name="ISME J.">
        <title>Uncovering the hidden diversity of litter-decomposition mechanisms in mushroom-forming fungi.</title>
        <authorList>
            <person name="Floudas D."/>
            <person name="Bentzer J."/>
            <person name="Ahren D."/>
            <person name="Johansson T."/>
            <person name="Persson P."/>
            <person name="Tunlid A."/>
        </authorList>
    </citation>
    <scope>NUCLEOTIDE SEQUENCE [LARGE SCALE GENOMIC DNA]</scope>
    <source>
        <strain evidence="2 3">CBS 101986</strain>
    </source>
</reference>
<evidence type="ECO:0000313" key="2">
    <source>
        <dbReference type="EMBL" id="KAF5325077.1"/>
    </source>
</evidence>
<protein>
    <submittedName>
        <fullName evidence="2">Uncharacterized protein</fullName>
    </submittedName>
</protein>